<dbReference type="EMBL" id="JBGCUC010000002">
    <property type="protein sequence ID" value="MFG6075163.1"/>
    <property type="molecule type" value="Genomic_DNA"/>
</dbReference>
<name>A0ABW7CGF2_9GAMM</name>
<gene>
    <name evidence="2" type="ORF">AB3U87_02160</name>
</gene>
<dbReference type="Proteomes" id="UP001605250">
    <property type="component" value="Unassembled WGS sequence"/>
</dbReference>
<reference evidence="2 3" key="1">
    <citation type="submission" date="2024-07" db="EMBL/GenBank/DDBJ databases">
        <title>Novel bacterial strain Erwinia sp. OPT-41 promoting growth of various crops.</title>
        <authorList>
            <person name="Egorshina A."/>
            <person name="Lukyantsev M.A."/>
            <person name="Golubev S.N."/>
            <person name="Muratova A.Y."/>
            <person name="Bulygina E.A."/>
        </authorList>
    </citation>
    <scope>NUCLEOTIDE SEQUENCE [LARGE SCALE GENOMIC DNA]</scope>
    <source>
        <strain evidence="2 3">OPT-41</strain>
    </source>
</reference>
<evidence type="ECO:0000313" key="2">
    <source>
        <dbReference type="EMBL" id="MFG6075163.1"/>
    </source>
</evidence>
<feature type="chain" id="PRO_5045891494" description="Shiga toxin A subunit" evidence="1">
    <location>
        <begin position="18"/>
        <end position="141"/>
    </location>
</feature>
<evidence type="ECO:0008006" key="4">
    <source>
        <dbReference type="Google" id="ProtNLM"/>
    </source>
</evidence>
<accession>A0ABW7CGF2</accession>
<proteinExistence type="predicted"/>
<organism evidence="2 3">
    <name type="scientific">Erwinia plantamica</name>
    <dbReference type="NCBI Taxonomy" id="3237104"/>
    <lineage>
        <taxon>Bacteria</taxon>
        <taxon>Pseudomonadati</taxon>
        <taxon>Pseudomonadota</taxon>
        <taxon>Gammaproteobacteria</taxon>
        <taxon>Enterobacterales</taxon>
        <taxon>Erwiniaceae</taxon>
        <taxon>Erwinia</taxon>
    </lineage>
</organism>
<keyword evidence="3" id="KW-1185">Reference proteome</keyword>
<evidence type="ECO:0000256" key="1">
    <source>
        <dbReference type="SAM" id="SignalP"/>
    </source>
</evidence>
<protein>
    <recommendedName>
        <fullName evidence="4">Shiga toxin A subunit</fullName>
    </recommendedName>
</protein>
<keyword evidence="1" id="KW-0732">Signal</keyword>
<comment type="caution">
    <text evidence="2">The sequence shown here is derived from an EMBL/GenBank/DDBJ whole genome shotgun (WGS) entry which is preliminary data.</text>
</comment>
<feature type="signal peptide" evidence="1">
    <location>
        <begin position="1"/>
        <end position="17"/>
    </location>
</feature>
<dbReference type="RefSeq" id="WP_125287345.1">
    <property type="nucleotide sequence ID" value="NZ_JBGCUC010000002.1"/>
</dbReference>
<evidence type="ECO:0000313" key="3">
    <source>
        <dbReference type="Proteomes" id="UP001605250"/>
    </source>
</evidence>
<sequence length="141" mass="16018">MKYLLLFLCLTAFSSVAVIDNNCKDLHSGTAIAMTDTMSATLNIDKNTIAKEETKTELIFNEPVSDILSEQYALEVLKNAQSEKIPKVKEIFSQYNARNLIIKFTFKDINNKEDIFLVSAIANDYECDVNFNGFITVKREF</sequence>